<feature type="region of interest" description="Disordered" evidence="1">
    <location>
        <begin position="51"/>
        <end position="85"/>
    </location>
</feature>
<gene>
    <name evidence="3" type="ORF">C1645_792416</name>
</gene>
<comment type="caution">
    <text evidence="3">The sequence shown here is derived from an EMBL/GenBank/DDBJ whole genome shotgun (WGS) entry which is preliminary data.</text>
</comment>
<evidence type="ECO:0000313" key="4">
    <source>
        <dbReference type="Proteomes" id="UP000265703"/>
    </source>
</evidence>
<evidence type="ECO:0000313" key="3">
    <source>
        <dbReference type="EMBL" id="RIA80505.1"/>
    </source>
</evidence>
<feature type="compositionally biased region" description="Low complexity" evidence="1">
    <location>
        <begin position="54"/>
        <end position="64"/>
    </location>
</feature>
<sequence>MKSLKSFKIIIALFIITFVVLINLTVDVNAFPLPNDPKLCSNGCNFFTKRDEGNPTSSNPSPNNGDQSLPTGNASDTDIIAPSSPDYNGSQIKKLAIPIGVVFGIIVGSAFVFLVWKWCFKPTESK</sequence>
<feature type="compositionally biased region" description="Polar residues" evidence="1">
    <location>
        <begin position="65"/>
        <end position="76"/>
    </location>
</feature>
<feature type="transmembrane region" description="Helical" evidence="2">
    <location>
        <begin position="7"/>
        <end position="26"/>
    </location>
</feature>
<keyword evidence="2" id="KW-0812">Transmembrane</keyword>
<dbReference type="Proteomes" id="UP000265703">
    <property type="component" value="Unassembled WGS sequence"/>
</dbReference>
<evidence type="ECO:0000256" key="1">
    <source>
        <dbReference type="SAM" id="MobiDB-lite"/>
    </source>
</evidence>
<name>A0A397S875_9GLOM</name>
<proteinExistence type="predicted"/>
<dbReference type="EMBL" id="QKYT01000954">
    <property type="protein sequence ID" value="RIA80505.1"/>
    <property type="molecule type" value="Genomic_DNA"/>
</dbReference>
<reference evidence="3 4" key="1">
    <citation type="submission" date="2018-06" db="EMBL/GenBank/DDBJ databases">
        <title>Comparative genomics reveals the genomic features of Rhizophagus irregularis, R. cerebriforme, R. diaphanum and Gigaspora rosea, and their symbiotic lifestyle signature.</title>
        <authorList>
            <person name="Morin E."/>
            <person name="San Clemente H."/>
            <person name="Chen E.C.H."/>
            <person name="De La Providencia I."/>
            <person name="Hainaut M."/>
            <person name="Kuo A."/>
            <person name="Kohler A."/>
            <person name="Murat C."/>
            <person name="Tang N."/>
            <person name="Roy S."/>
            <person name="Loubradou J."/>
            <person name="Henrissat B."/>
            <person name="Grigoriev I.V."/>
            <person name="Corradi N."/>
            <person name="Roux C."/>
            <person name="Martin F.M."/>
        </authorList>
    </citation>
    <scope>NUCLEOTIDE SEQUENCE [LARGE SCALE GENOMIC DNA]</scope>
    <source>
        <strain evidence="3 4">DAOM 227022</strain>
    </source>
</reference>
<protein>
    <recommendedName>
        <fullName evidence="5">Transmembrane protein</fullName>
    </recommendedName>
</protein>
<accession>A0A397S875</accession>
<evidence type="ECO:0000256" key="2">
    <source>
        <dbReference type="SAM" id="Phobius"/>
    </source>
</evidence>
<keyword evidence="2" id="KW-0472">Membrane</keyword>
<feature type="transmembrane region" description="Helical" evidence="2">
    <location>
        <begin position="95"/>
        <end position="116"/>
    </location>
</feature>
<evidence type="ECO:0008006" key="5">
    <source>
        <dbReference type="Google" id="ProtNLM"/>
    </source>
</evidence>
<keyword evidence="4" id="KW-1185">Reference proteome</keyword>
<dbReference type="AlphaFoldDB" id="A0A397S875"/>
<keyword evidence="2" id="KW-1133">Transmembrane helix</keyword>
<organism evidence="3 4">
    <name type="scientific">Glomus cerebriforme</name>
    <dbReference type="NCBI Taxonomy" id="658196"/>
    <lineage>
        <taxon>Eukaryota</taxon>
        <taxon>Fungi</taxon>
        <taxon>Fungi incertae sedis</taxon>
        <taxon>Mucoromycota</taxon>
        <taxon>Glomeromycotina</taxon>
        <taxon>Glomeromycetes</taxon>
        <taxon>Glomerales</taxon>
        <taxon>Glomeraceae</taxon>
        <taxon>Glomus</taxon>
    </lineage>
</organism>
<dbReference type="OrthoDB" id="2314591at2759"/>